<dbReference type="RefSeq" id="WP_088374843.1">
    <property type="nucleotide sequence ID" value="NZ_CAWOLF010000049.1"/>
</dbReference>
<evidence type="ECO:0008006" key="4">
    <source>
        <dbReference type="Google" id="ProtNLM"/>
    </source>
</evidence>
<feature type="compositionally biased region" description="Basic residues" evidence="1">
    <location>
        <begin position="129"/>
        <end position="138"/>
    </location>
</feature>
<dbReference type="EMBL" id="PUJX01000049">
    <property type="protein sequence ID" value="TDB43203.1"/>
    <property type="molecule type" value="Genomic_DNA"/>
</dbReference>
<gene>
    <name evidence="2" type="ORF">C5468_24180</name>
</gene>
<evidence type="ECO:0000256" key="1">
    <source>
        <dbReference type="SAM" id="MobiDB-lite"/>
    </source>
</evidence>
<evidence type="ECO:0000313" key="3">
    <source>
        <dbReference type="Proteomes" id="UP000295550"/>
    </source>
</evidence>
<comment type="caution">
    <text evidence="2">The sequence shown here is derived from an EMBL/GenBank/DDBJ whole genome shotgun (WGS) entry which is preliminary data.</text>
</comment>
<evidence type="ECO:0000313" key="2">
    <source>
        <dbReference type="EMBL" id="TDB43203.1"/>
    </source>
</evidence>
<reference evidence="2 3" key="1">
    <citation type="journal article" date="2019" name="Int. J. Syst. Evol. Microbiol.">
        <title>Photorhabdus khanii subsp. guanajuatensis subsp. nov., isolated from Heterorhabditis atacamensis, and Photorhabdus luminescens subsp. mexicana subsp. nov., isolated from Heterorhabditis mexicana entomopathogenic nematodes.</title>
        <authorList>
            <person name="Machado R.A.R."/>
            <person name="Bruno P."/>
            <person name="Arce C.C.M."/>
            <person name="Liechti N."/>
            <person name="Kohler A."/>
            <person name="Bernal J."/>
            <person name="Bruggmann R."/>
            <person name="Turlings T.C.J."/>
        </authorList>
    </citation>
    <scope>NUCLEOTIDE SEQUENCE [LARGE SCALE GENOMIC DNA]</scope>
    <source>
        <strain evidence="2 3">MEX47-22</strain>
    </source>
</reference>
<dbReference type="Proteomes" id="UP000295550">
    <property type="component" value="Unassembled WGS sequence"/>
</dbReference>
<sequence>MIKNSGNFKGAGLKALEARIRALGKKKVVVGVPASANHARKDGLSNATIAAAHEFGVPGHIPERSFLRSTLNENKEKAADFLSRKLKEALTTDGNVTMPLIMVGQNLVGEIGKKIEAGISPPLSEATKAARRRKNKSAKAKEGRKMTPLHDTGNLLAAITYEVRDDG</sequence>
<name>A0A4R4IR69_PHOLU</name>
<dbReference type="AlphaFoldDB" id="A0A4R4IR69"/>
<feature type="region of interest" description="Disordered" evidence="1">
    <location>
        <begin position="122"/>
        <end position="151"/>
    </location>
</feature>
<organism evidence="2 3">
    <name type="scientific">Photorhabdus luminescens subsp. mexicana</name>
    <dbReference type="NCBI Taxonomy" id="2100167"/>
    <lineage>
        <taxon>Bacteria</taxon>
        <taxon>Pseudomonadati</taxon>
        <taxon>Pseudomonadota</taxon>
        <taxon>Gammaproteobacteria</taxon>
        <taxon>Enterobacterales</taxon>
        <taxon>Morganellaceae</taxon>
        <taxon>Photorhabdus</taxon>
    </lineage>
</organism>
<accession>A0A4R4IR69</accession>
<protein>
    <recommendedName>
        <fullName evidence="4">Phage protein</fullName>
    </recommendedName>
</protein>
<proteinExistence type="predicted"/>